<sequence>MAAFDITISRNPAKMRALLNLWFAADFKPTFISDRAPQLEGFDDVELLGPSTTETRVPMRMFDLDTKNLVDYPDVGGLGQYCMLSHRWMDREVDYAFISNARLLDFNRAMLDLKARDEGGPRSHEHGQEARQNDVQMIKAQCDVEIEEHEQTIKSLINPSLDELGMRSSPDIIAELLLRRTKVKAAKQMLYQAKKDVDEKLSKERYAELEEEVFRDLMKEMGIAEEDASEIKELAEMESKETEGTESETSSETTAQQIDPRTADDIGFFKHHSRVREAIDKMVTLLQQRKSAIKIEKSIEQAKDILDKKLFPKGQKRYLWLDTCCINKSNDREFTESLSLMGDWYANADFCLVYLDKTNAAQQWVEEWQHFKTKSAPTANITSFRDIFGSEPEWSTRGWTLQELVMSKMTYYVNSLWEPLGRPIENIGAFYYFCPFIQIYCNGDVNNPYAEALDVIENVETLTNLLHESKVEVRILVHENVSDEGAQPEVNFQTEKTKVQIAQTLITMLEVLGVQIPKNIDMDTAKPQITQSIHFASTKLVSAQTAGKPATDLLLALKTSVEACISEKLRTDRLELRHAKQLINLLLRCLVKVTEALIKEDRRYIAEFGNVQDLRTWQDGTARSGFSTHKVMSLACKRRCFVPTDRAYSLMGLLGVRYPVFHAEGLNKAMVRLLDEVVISSNDVSVFNWTGKHLGSPIKGRSLYPSTLEAYAAQKNEMRQMVKNKKLAEMLQIQRYEVTEVFVGITSMLRDAITFVKDSKEKALPLGWLKEILLVVKDADYAALTPHLDNLAKILMWIQQTFSPQPTLDEKATGDPAKSESEKIEKATSSSSSSLPFGLHAPQYPSFDTASLRTKLGDKRTELQSSISSQLTKRSLSTKATPEDLTKKWNDEVIAYIKNIDPPKDDTTTSIPVPVPTAESSNSDQVTLKPATAPELPQEFQQVLADIKTREFIQPNTKPEEMETMISPNPIIVNSSGIEGVFDIQRVVVTMLQPEKLRRQIDSAVTPHQKITGWCTISTGFALVMVGFCCEKRILEQELNVINVVEHKVLKEVKKEEQGRNRLARRTTTSSDMTKAMGTPTLSSPTSPLLGGTLSPQTEEMKVDQKDDNDDIEEANQVTRMIKFVQEPDLNSIAGEWVLARFSGVPGAKWFLCHVELGSTHNFYGHRIPTDEINFYDASPEMGLVKYWDVYMMRKKTKLCGIFEALLQSKDMGNTKAQMAEALGDLGHSVEGGEPDSDTESKPASSYFDQKLEQGGMLAMKVGAGLFQSLWELQADQLEKNLNAAVLKKIPAHLQAAIESLNENKDLLPAMFHSARRIHMF</sequence>
<protein>
    <recommendedName>
        <fullName evidence="2">Heterokaryon incompatibility domain-containing protein</fullName>
    </recommendedName>
</protein>
<dbReference type="OrthoDB" id="674604at2759"/>
<name>A0A194XE94_MOLSC</name>
<dbReference type="Proteomes" id="UP000070700">
    <property type="component" value="Unassembled WGS sequence"/>
</dbReference>
<evidence type="ECO:0000256" key="1">
    <source>
        <dbReference type="SAM" id="MobiDB-lite"/>
    </source>
</evidence>
<gene>
    <name evidence="3" type="ORF">LY89DRAFT_642850</name>
</gene>
<evidence type="ECO:0000259" key="2">
    <source>
        <dbReference type="Pfam" id="PF06985"/>
    </source>
</evidence>
<feature type="domain" description="Heterokaryon incompatibility" evidence="2">
    <location>
        <begin position="288"/>
        <end position="403"/>
    </location>
</feature>
<dbReference type="InParanoid" id="A0A194XE94"/>
<feature type="region of interest" description="Disordered" evidence="1">
    <location>
        <begin position="1226"/>
        <end position="1245"/>
    </location>
</feature>
<keyword evidence="4" id="KW-1185">Reference proteome</keyword>
<feature type="region of interest" description="Disordered" evidence="1">
    <location>
        <begin position="1056"/>
        <end position="1109"/>
    </location>
</feature>
<feature type="compositionally biased region" description="Polar residues" evidence="1">
    <location>
        <begin position="863"/>
        <end position="880"/>
    </location>
</feature>
<feature type="region of interest" description="Disordered" evidence="1">
    <location>
        <begin position="236"/>
        <end position="257"/>
    </location>
</feature>
<dbReference type="EMBL" id="KQ947412">
    <property type="protein sequence ID" value="KUJ18505.1"/>
    <property type="molecule type" value="Genomic_DNA"/>
</dbReference>
<dbReference type="InterPro" id="IPR010730">
    <property type="entry name" value="HET"/>
</dbReference>
<dbReference type="PANTHER" id="PTHR10622">
    <property type="entry name" value="HET DOMAIN-CONTAINING PROTEIN"/>
    <property type="match status" value="1"/>
</dbReference>
<dbReference type="PANTHER" id="PTHR10622:SF10">
    <property type="entry name" value="HET DOMAIN-CONTAINING PROTEIN"/>
    <property type="match status" value="1"/>
</dbReference>
<dbReference type="KEGG" id="psco:LY89DRAFT_642850"/>
<organism evidence="3 4">
    <name type="scientific">Mollisia scopiformis</name>
    <name type="common">Conifer needle endophyte fungus</name>
    <name type="synonym">Phialocephala scopiformis</name>
    <dbReference type="NCBI Taxonomy" id="149040"/>
    <lineage>
        <taxon>Eukaryota</taxon>
        <taxon>Fungi</taxon>
        <taxon>Dikarya</taxon>
        <taxon>Ascomycota</taxon>
        <taxon>Pezizomycotina</taxon>
        <taxon>Leotiomycetes</taxon>
        <taxon>Helotiales</taxon>
        <taxon>Mollisiaceae</taxon>
        <taxon>Mollisia</taxon>
    </lineage>
</organism>
<dbReference type="GeneID" id="28821498"/>
<feature type="region of interest" description="Disordered" evidence="1">
    <location>
        <begin position="861"/>
        <end position="880"/>
    </location>
</feature>
<feature type="region of interest" description="Disordered" evidence="1">
    <location>
        <begin position="806"/>
        <end position="840"/>
    </location>
</feature>
<dbReference type="Pfam" id="PF06985">
    <property type="entry name" value="HET"/>
    <property type="match status" value="1"/>
</dbReference>
<dbReference type="RefSeq" id="XP_018072860.1">
    <property type="nucleotide sequence ID" value="XM_018211772.1"/>
</dbReference>
<evidence type="ECO:0000313" key="4">
    <source>
        <dbReference type="Proteomes" id="UP000070700"/>
    </source>
</evidence>
<feature type="compositionally biased region" description="Low complexity" evidence="1">
    <location>
        <begin position="1078"/>
        <end position="1096"/>
    </location>
</feature>
<proteinExistence type="predicted"/>
<feature type="compositionally biased region" description="Basic and acidic residues" evidence="1">
    <location>
        <begin position="808"/>
        <end position="826"/>
    </location>
</feature>
<reference evidence="3 4" key="1">
    <citation type="submission" date="2015-10" db="EMBL/GenBank/DDBJ databases">
        <title>Full genome of DAOMC 229536 Phialocephala scopiformis, a fungal endophyte of spruce producing the potent anti-insectan compound rugulosin.</title>
        <authorList>
            <consortium name="DOE Joint Genome Institute"/>
            <person name="Walker A.K."/>
            <person name="Frasz S.L."/>
            <person name="Seifert K.A."/>
            <person name="Miller J.D."/>
            <person name="Mondo S.J."/>
            <person name="Labutti K."/>
            <person name="Lipzen A."/>
            <person name="Dockter R."/>
            <person name="Kennedy M."/>
            <person name="Grigoriev I.V."/>
            <person name="Spatafora J.W."/>
        </authorList>
    </citation>
    <scope>NUCLEOTIDE SEQUENCE [LARGE SCALE GENOMIC DNA]</scope>
    <source>
        <strain evidence="3 4">CBS 120377</strain>
    </source>
</reference>
<accession>A0A194XE94</accession>
<evidence type="ECO:0000313" key="3">
    <source>
        <dbReference type="EMBL" id="KUJ18505.1"/>
    </source>
</evidence>